<dbReference type="Proteomes" id="UP000198384">
    <property type="component" value="Unassembled WGS sequence"/>
</dbReference>
<evidence type="ECO:0000313" key="1">
    <source>
        <dbReference type="EMBL" id="SNR31629.1"/>
    </source>
</evidence>
<accession>A0A238VDM4</accession>
<dbReference type="EMBL" id="FZNT01000001">
    <property type="protein sequence ID" value="SNR31629.1"/>
    <property type="molecule type" value="Genomic_DNA"/>
</dbReference>
<evidence type="ECO:0000313" key="2">
    <source>
        <dbReference type="Proteomes" id="UP000198384"/>
    </source>
</evidence>
<sequence length="33" mass="4052">MMENPFEIIIEKITTIETRLETIERHLNYSEEK</sequence>
<dbReference type="AlphaFoldDB" id="A0A238VDM4"/>
<keyword evidence="2" id="KW-1185">Reference proteome</keyword>
<gene>
    <name evidence="1" type="ORF">SAMN06265371_101165</name>
</gene>
<name>A0A238VDM4_9FLAO</name>
<organism evidence="1 2">
    <name type="scientific">Lutibacter agarilyticus</name>
    <dbReference type="NCBI Taxonomy" id="1109740"/>
    <lineage>
        <taxon>Bacteria</taxon>
        <taxon>Pseudomonadati</taxon>
        <taxon>Bacteroidota</taxon>
        <taxon>Flavobacteriia</taxon>
        <taxon>Flavobacteriales</taxon>
        <taxon>Flavobacteriaceae</taxon>
        <taxon>Lutibacter</taxon>
    </lineage>
</organism>
<protein>
    <submittedName>
        <fullName evidence="1">Uncharacterized protein</fullName>
    </submittedName>
</protein>
<reference evidence="1 2" key="1">
    <citation type="submission" date="2017-06" db="EMBL/GenBank/DDBJ databases">
        <authorList>
            <person name="Kim H.J."/>
            <person name="Triplett B.A."/>
        </authorList>
    </citation>
    <scope>NUCLEOTIDE SEQUENCE [LARGE SCALE GENOMIC DNA]</scope>
    <source>
        <strain evidence="1 2">DSM 29150</strain>
    </source>
</reference>
<proteinExistence type="predicted"/>